<feature type="domain" description="Interferon regulatory factor 2-binding protein 1/2-like zinc finger" evidence="4">
    <location>
        <begin position="13"/>
        <end position="63"/>
    </location>
</feature>
<dbReference type="GO" id="GO:0006357">
    <property type="term" value="P:regulation of transcription by RNA polymerase II"/>
    <property type="evidence" value="ECO:0007669"/>
    <property type="project" value="TreeGrafter"/>
</dbReference>
<comment type="caution">
    <text evidence="5">The sequence shown here is derived from an EMBL/GenBank/DDBJ whole genome shotgun (WGS) entry which is preliminary data.</text>
</comment>
<keyword evidence="6" id="KW-1185">Reference proteome</keyword>
<organism evidence="5 6">
    <name type="scientific">Rhipicephalus microplus</name>
    <name type="common">Cattle tick</name>
    <name type="synonym">Boophilus microplus</name>
    <dbReference type="NCBI Taxonomy" id="6941"/>
    <lineage>
        <taxon>Eukaryota</taxon>
        <taxon>Metazoa</taxon>
        <taxon>Ecdysozoa</taxon>
        <taxon>Arthropoda</taxon>
        <taxon>Chelicerata</taxon>
        <taxon>Arachnida</taxon>
        <taxon>Acari</taxon>
        <taxon>Parasitiformes</taxon>
        <taxon>Ixodida</taxon>
        <taxon>Ixodoidea</taxon>
        <taxon>Ixodidae</taxon>
        <taxon>Rhipicephalinae</taxon>
        <taxon>Rhipicephalus</taxon>
        <taxon>Boophilus</taxon>
    </lineage>
</organism>
<dbReference type="EMBL" id="JABSTU010000006">
    <property type="protein sequence ID" value="KAH8027665.1"/>
    <property type="molecule type" value="Genomic_DNA"/>
</dbReference>
<dbReference type="AlphaFoldDB" id="A0A9J6E0N9"/>
<sequence>MVKMSALMSRSHRQHCYLCDLPRMPWAMLHDFSEPVCRGCVNYEGADRIEVVLETARQMKRAHGFPEAVARPLYKGLNGAPPEVVPPPQQQHRAAAPNAPAPMAPVMDRFERRNAMLEYSQRMRGADPRAAQASGVVPCKRERDDDDPPEPSNKRAAALQALDEAVPPRPPLTRGESLPTAVMGVPFDVRYKKEMVGRVYSFDAATSLKNASVVPGGPIPPRSSDESFVPRNRRRIPQGPAVAPAHRPATQWSASTVAAFAELSGGDIALASKTSLAAGRNRLLRRRKTRLEGGQLSGHLKRRDDMCKHSASLGLSTRITNNPVPGIHNTSTHTLVGVPERHAHRTPRLP</sequence>
<dbReference type="Proteomes" id="UP000821866">
    <property type="component" value="Chromosome 4"/>
</dbReference>
<dbReference type="Pfam" id="PF11261">
    <property type="entry name" value="IRF-2BP1_2"/>
    <property type="match status" value="1"/>
</dbReference>
<reference evidence="5" key="1">
    <citation type="journal article" date="2020" name="Cell">
        <title>Large-Scale Comparative Analyses of Tick Genomes Elucidate Their Genetic Diversity and Vector Capacities.</title>
        <authorList>
            <consortium name="Tick Genome and Microbiome Consortium (TIGMIC)"/>
            <person name="Jia N."/>
            <person name="Wang J."/>
            <person name="Shi W."/>
            <person name="Du L."/>
            <person name="Sun Y."/>
            <person name="Zhan W."/>
            <person name="Jiang J.F."/>
            <person name="Wang Q."/>
            <person name="Zhang B."/>
            <person name="Ji P."/>
            <person name="Bell-Sakyi L."/>
            <person name="Cui X.M."/>
            <person name="Yuan T.T."/>
            <person name="Jiang B.G."/>
            <person name="Yang W.F."/>
            <person name="Lam T.T."/>
            <person name="Chang Q.C."/>
            <person name="Ding S.J."/>
            <person name="Wang X.J."/>
            <person name="Zhu J.G."/>
            <person name="Ruan X.D."/>
            <person name="Zhao L."/>
            <person name="Wei J.T."/>
            <person name="Ye R.Z."/>
            <person name="Que T.C."/>
            <person name="Du C.H."/>
            <person name="Zhou Y.H."/>
            <person name="Cheng J.X."/>
            <person name="Dai P.F."/>
            <person name="Guo W.B."/>
            <person name="Han X.H."/>
            <person name="Huang E.J."/>
            <person name="Li L.F."/>
            <person name="Wei W."/>
            <person name="Gao Y.C."/>
            <person name="Liu J.Z."/>
            <person name="Shao H.Z."/>
            <person name="Wang X."/>
            <person name="Wang C.C."/>
            <person name="Yang T.C."/>
            <person name="Huo Q.B."/>
            <person name="Li W."/>
            <person name="Chen H.Y."/>
            <person name="Chen S.E."/>
            <person name="Zhou L.G."/>
            <person name="Ni X.B."/>
            <person name="Tian J.H."/>
            <person name="Sheng Y."/>
            <person name="Liu T."/>
            <person name="Pan Y.S."/>
            <person name="Xia L.Y."/>
            <person name="Li J."/>
            <person name="Zhao F."/>
            <person name="Cao W.C."/>
        </authorList>
    </citation>
    <scope>NUCLEOTIDE SEQUENCE</scope>
    <source>
        <strain evidence="5">Rmic-2018</strain>
    </source>
</reference>
<gene>
    <name evidence="5" type="ORF">HPB51_007215</name>
</gene>
<keyword evidence="2" id="KW-0539">Nucleus</keyword>
<evidence type="ECO:0000313" key="6">
    <source>
        <dbReference type="Proteomes" id="UP000821866"/>
    </source>
</evidence>
<evidence type="ECO:0000313" key="5">
    <source>
        <dbReference type="EMBL" id="KAH8027665.1"/>
    </source>
</evidence>
<dbReference type="PANTHER" id="PTHR10816">
    <property type="entry name" value="MYELIN TRANSCRIPTION FACTOR 1-RELATED"/>
    <property type="match status" value="1"/>
</dbReference>
<feature type="region of interest" description="Disordered" evidence="3">
    <location>
        <begin position="123"/>
        <end position="155"/>
    </location>
</feature>
<dbReference type="GO" id="GO:0003714">
    <property type="term" value="F:transcription corepressor activity"/>
    <property type="evidence" value="ECO:0007669"/>
    <property type="project" value="TreeGrafter"/>
</dbReference>
<proteinExistence type="predicted"/>
<comment type="subcellular location">
    <subcellularLocation>
        <location evidence="1">Nucleus</location>
    </subcellularLocation>
</comment>
<reference evidence="5" key="2">
    <citation type="submission" date="2021-09" db="EMBL/GenBank/DDBJ databases">
        <authorList>
            <person name="Jia N."/>
            <person name="Wang J."/>
            <person name="Shi W."/>
            <person name="Du L."/>
            <person name="Sun Y."/>
            <person name="Zhan W."/>
            <person name="Jiang J."/>
            <person name="Wang Q."/>
            <person name="Zhang B."/>
            <person name="Ji P."/>
            <person name="Sakyi L.B."/>
            <person name="Cui X."/>
            <person name="Yuan T."/>
            <person name="Jiang B."/>
            <person name="Yang W."/>
            <person name="Lam T.T.-Y."/>
            <person name="Chang Q."/>
            <person name="Ding S."/>
            <person name="Wang X."/>
            <person name="Zhu J."/>
            <person name="Ruan X."/>
            <person name="Zhao L."/>
            <person name="Wei J."/>
            <person name="Que T."/>
            <person name="Du C."/>
            <person name="Cheng J."/>
            <person name="Dai P."/>
            <person name="Han X."/>
            <person name="Huang E."/>
            <person name="Gao Y."/>
            <person name="Liu J."/>
            <person name="Shao H."/>
            <person name="Ye R."/>
            <person name="Li L."/>
            <person name="Wei W."/>
            <person name="Wang X."/>
            <person name="Wang C."/>
            <person name="Huo Q."/>
            <person name="Li W."/>
            <person name="Guo W."/>
            <person name="Chen H."/>
            <person name="Chen S."/>
            <person name="Zhou L."/>
            <person name="Zhou L."/>
            <person name="Ni X."/>
            <person name="Tian J."/>
            <person name="Zhou Y."/>
            <person name="Sheng Y."/>
            <person name="Liu T."/>
            <person name="Pan Y."/>
            <person name="Xia L."/>
            <person name="Li J."/>
            <person name="Zhao F."/>
            <person name="Cao W."/>
        </authorList>
    </citation>
    <scope>NUCLEOTIDE SEQUENCE</scope>
    <source>
        <strain evidence="5">Rmic-2018</strain>
        <tissue evidence="5">Larvae</tissue>
    </source>
</reference>
<dbReference type="GO" id="GO:0005634">
    <property type="term" value="C:nucleus"/>
    <property type="evidence" value="ECO:0007669"/>
    <property type="project" value="UniProtKB-SubCell"/>
</dbReference>
<evidence type="ECO:0000256" key="1">
    <source>
        <dbReference type="ARBA" id="ARBA00004123"/>
    </source>
</evidence>
<dbReference type="PANTHER" id="PTHR10816:SF19">
    <property type="entry name" value="PROTEIN INTERACTING WITH TTK69 AND SIN3A, ISOFORM D"/>
    <property type="match status" value="1"/>
</dbReference>
<accession>A0A9J6E0N9</accession>
<protein>
    <recommendedName>
        <fullName evidence="4">Interferon regulatory factor 2-binding protein 1/2-like zinc finger domain-containing protein</fullName>
    </recommendedName>
</protein>
<dbReference type="InterPro" id="IPR022750">
    <property type="entry name" value="IRF-2BP1_2-like_Znf"/>
</dbReference>
<evidence type="ECO:0000259" key="4">
    <source>
        <dbReference type="Pfam" id="PF11261"/>
    </source>
</evidence>
<dbReference type="VEuPathDB" id="VectorBase:LOC119167071"/>
<evidence type="ECO:0000256" key="3">
    <source>
        <dbReference type="SAM" id="MobiDB-lite"/>
    </source>
</evidence>
<name>A0A9J6E0N9_RHIMP</name>
<evidence type="ECO:0000256" key="2">
    <source>
        <dbReference type="ARBA" id="ARBA00023242"/>
    </source>
</evidence>